<dbReference type="GO" id="GO:0016020">
    <property type="term" value="C:membrane"/>
    <property type="evidence" value="ECO:0007669"/>
    <property type="project" value="UniProtKB-SubCell"/>
</dbReference>
<feature type="transmembrane region" description="Helical" evidence="9">
    <location>
        <begin position="145"/>
        <end position="173"/>
    </location>
</feature>
<feature type="transmembrane region" description="Helical" evidence="9">
    <location>
        <begin position="12"/>
        <end position="34"/>
    </location>
</feature>
<dbReference type="NCBIfam" id="TIGR02046">
    <property type="entry name" value="sdhC_b558_fam"/>
    <property type="match status" value="1"/>
</dbReference>
<keyword evidence="7 9" id="KW-0472">Membrane</keyword>
<dbReference type="GO" id="GO:0046872">
    <property type="term" value="F:metal ion binding"/>
    <property type="evidence" value="ECO:0007669"/>
    <property type="project" value="UniProtKB-KW"/>
</dbReference>
<keyword evidence="2 8" id="KW-0349">Heme</keyword>
<dbReference type="Proteomes" id="UP000256977">
    <property type="component" value="Unassembled WGS sequence"/>
</dbReference>
<evidence type="ECO:0000313" key="11">
    <source>
        <dbReference type="Proteomes" id="UP000256977"/>
    </source>
</evidence>
<dbReference type="CDD" id="cd03497">
    <property type="entry name" value="SQR_TypeB_1_TM"/>
    <property type="match status" value="1"/>
</dbReference>
<evidence type="ECO:0000256" key="3">
    <source>
        <dbReference type="ARBA" id="ARBA00022692"/>
    </source>
</evidence>
<dbReference type="OrthoDB" id="9789209at2"/>
<gene>
    <name evidence="10" type="ORF">DFP98_115116</name>
</gene>
<keyword evidence="11" id="KW-1185">Reference proteome</keyword>
<feature type="binding site" description="axial binding residue" evidence="8">
    <location>
        <position position="27"/>
    </location>
    <ligand>
        <name>heme</name>
        <dbReference type="ChEBI" id="CHEBI:30413"/>
    </ligand>
    <ligandPart>
        <name>Fe</name>
        <dbReference type="ChEBI" id="CHEBI:18248"/>
    </ligandPart>
</feature>
<feature type="binding site" description="axial binding residue" evidence="8">
    <location>
        <position position="158"/>
    </location>
    <ligand>
        <name>heme</name>
        <dbReference type="ChEBI" id="CHEBI:30413"/>
    </ligand>
    <ligandPart>
        <name>Fe</name>
        <dbReference type="ChEBI" id="CHEBI:18248"/>
    </ligandPart>
</feature>
<sequence>MKGNSYLPRKLHSLLGVIPLGLFIVEHALTNYSAFEGGKEGFTDAIDLLNSLPLIFFMEMFIIWLPILFHGVYGLYIAYQSDINTGRFSYGRNWAFAWQRITGVITFIFVAWHFYDTRIQLALGNVSHEELGQHMSNIFSNPLAVTAYVIGVLAATFHFANGLWAFLVSWGITVGPRAQKVSSRICMGIFVILAALFLLSIFAFRSDEFASAATAALSAVSVG</sequence>
<dbReference type="InterPro" id="IPR011138">
    <property type="entry name" value="Cytochrome_b-558"/>
</dbReference>
<proteinExistence type="predicted"/>
<dbReference type="AlphaFoldDB" id="A0A3D9JNE4"/>
<evidence type="ECO:0000256" key="7">
    <source>
        <dbReference type="ARBA" id="ARBA00023136"/>
    </source>
</evidence>
<name>A0A3D9JNE4_9BACL</name>
<evidence type="ECO:0000256" key="4">
    <source>
        <dbReference type="ARBA" id="ARBA00022723"/>
    </source>
</evidence>
<accession>A0A3D9JNE4</accession>
<evidence type="ECO:0000256" key="1">
    <source>
        <dbReference type="ARBA" id="ARBA00004370"/>
    </source>
</evidence>
<evidence type="ECO:0000256" key="2">
    <source>
        <dbReference type="ARBA" id="ARBA00022617"/>
    </source>
</evidence>
<organism evidence="10 11">
    <name type="scientific">Cohnella phaseoli</name>
    <dbReference type="NCBI Taxonomy" id="456490"/>
    <lineage>
        <taxon>Bacteria</taxon>
        <taxon>Bacillati</taxon>
        <taxon>Bacillota</taxon>
        <taxon>Bacilli</taxon>
        <taxon>Bacillales</taxon>
        <taxon>Paenibacillaceae</taxon>
        <taxon>Cohnella</taxon>
    </lineage>
</organism>
<evidence type="ECO:0000256" key="6">
    <source>
        <dbReference type="ARBA" id="ARBA00023004"/>
    </source>
</evidence>
<dbReference type="Pfam" id="PF01127">
    <property type="entry name" value="Sdh_cyt"/>
    <property type="match status" value="1"/>
</dbReference>
<evidence type="ECO:0000256" key="9">
    <source>
        <dbReference type="SAM" id="Phobius"/>
    </source>
</evidence>
<dbReference type="RefSeq" id="WP_116062229.1">
    <property type="nucleotide sequence ID" value="NZ_QRDZ01000015.1"/>
</dbReference>
<feature type="binding site" description="axial binding residue" evidence="8">
    <location>
        <position position="113"/>
    </location>
    <ligand>
        <name>heme</name>
        <dbReference type="ChEBI" id="CHEBI:30413"/>
    </ligand>
    <ligandPart>
        <name>Fe</name>
        <dbReference type="ChEBI" id="CHEBI:18248"/>
    </ligandPart>
</feature>
<dbReference type="EMBL" id="QRDZ01000015">
    <property type="protein sequence ID" value="RED75500.1"/>
    <property type="molecule type" value="Genomic_DNA"/>
</dbReference>
<feature type="transmembrane region" description="Helical" evidence="9">
    <location>
        <begin position="54"/>
        <end position="76"/>
    </location>
</feature>
<evidence type="ECO:0000256" key="8">
    <source>
        <dbReference type="PIRSR" id="PIRSR000170-1"/>
    </source>
</evidence>
<dbReference type="InterPro" id="IPR034804">
    <property type="entry name" value="SQR/QFR_C/D"/>
</dbReference>
<feature type="binding site" description="axial binding residue" evidence="8">
    <location>
        <position position="70"/>
    </location>
    <ligand>
        <name>heme</name>
        <dbReference type="ChEBI" id="CHEBI:30413"/>
    </ligand>
    <ligandPart>
        <name>Fe</name>
        <dbReference type="ChEBI" id="CHEBI:18248"/>
    </ligandPart>
</feature>
<reference evidence="10 11" key="1">
    <citation type="submission" date="2018-07" db="EMBL/GenBank/DDBJ databases">
        <title>Genomic Encyclopedia of Type Strains, Phase III (KMG-III): the genomes of soil and plant-associated and newly described type strains.</title>
        <authorList>
            <person name="Whitman W."/>
        </authorList>
    </citation>
    <scope>NUCLEOTIDE SEQUENCE [LARGE SCALE GENOMIC DNA]</scope>
    <source>
        <strain evidence="10 11">CECT 7287</strain>
    </source>
</reference>
<dbReference type="SUPFAM" id="SSF81343">
    <property type="entry name" value="Fumarate reductase respiratory complex transmembrane subunits"/>
    <property type="match status" value="1"/>
</dbReference>
<keyword evidence="4 8" id="KW-0479">Metal-binding</keyword>
<dbReference type="PIRSF" id="PIRSF000170">
    <property type="entry name" value="Succ_dh_cyt_b558"/>
    <property type="match status" value="1"/>
</dbReference>
<feature type="transmembrane region" description="Helical" evidence="9">
    <location>
        <begin position="185"/>
        <end position="204"/>
    </location>
</feature>
<feature type="transmembrane region" description="Helical" evidence="9">
    <location>
        <begin position="97"/>
        <end position="115"/>
    </location>
</feature>
<comment type="subcellular location">
    <subcellularLocation>
        <location evidence="1">Membrane</location>
    </subcellularLocation>
</comment>
<keyword evidence="5 9" id="KW-1133">Transmembrane helix</keyword>
<dbReference type="InterPro" id="IPR016002">
    <property type="entry name" value="Succ_DH_cyt_b558_Firmicute"/>
</dbReference>
<keyword evidence="3 9" id="KW-0812">Transmembrane</keyword>
<protein>
    <submittedName>
        <fullName evidence="10">Succinate dehydrogenase subunit C</fullName>
    </submittedName>
</protein>
<comment type="caution">
    <text evidence="10">The sequence shown here is derived from an EMBL/GenBank/DDBJ whole genome shotgun (WGS) entry which is preliminary data.</text>
</comment>
<evidence type="ECO:0000313" key="10">
    <source>
        <dbReference type="EMBL" id="RED75500.1"/>
    </source>
</evidence>
<dbReference type="Gene3D" id="1.20.1300.10">
    <property type="entry name" value="Fumarate reductase/succinate dehydrogenase, transmembrane subunit"/>
    <property type="match status" value="1"/>
</dbReference>
<evidence type="ECO:0000256" key="5">
    <source>
        <dbReference type="ARBA" id="ARBA00022989"/>
    </source>
</evidence>
<dbReference type="InterPro" id="IPR000701">
    <property type="entry name" value="SuccDH_FuR_B_TM-su"/>
</dbReference>
<keyword evidence="6 8" id="KW-0408">Iron</keyword>